<evidence type="ECO:0000313" key="1">
    <source>
        <dbReference type="EMBL" id="TVY92955.1"/>
    </source>
</evidence>
<comment type="caution">
    <text evidence="1">The sequence shown here is derived from an EMBL/GenBank/DDBJ whole genome shotgun (WGS) entry which is preliminary data.</text>
</comment>
<keyword evidence="2" id="KW-1185">Reference proteome</keyword>
<accession>A0A559MJ42</accession>
<dbReference type="AlphaFoldDB" id="A0A559MJ42"/>
<dbReference type="EMBL" id="QGML01000214">
    <property type="protein sequence ID" value="TVY92955.1"/>
    <property type="molecule type" value="Genomic_DNA"/>
</dbReference>
<sequence length="123" mass="13415">MSAYYYLVAETCKKLPDEYYIAQTCESPQSLDDLIASTSHDAPRAELEGTPVPISEILRLRKLRKGRGKFVGGVEFRADSAGAAHDDGARGEESAVMLREREEPEGLDGVARRFAPQIGAVGM</sequence>
<dbReference type="Proteomes" id="UP000315522">
    <property type="component" value="Unassembled WGS sequence"/>
</dbReference>
<name>A0A559MJ42_9HELO</name>
<evidence type="ECO:0000313" key="2">
    <source>
        <dbReference type="Proteomes" id="UP000315522"/>
    </source>
</evidence>
<gene>
    <name evidence="1" type="ORF">LAWI1_G001535</name>
</gene>
<proteinExistence type="predicted"/>
<reference evidence="1 2" key="1">
    <citation type="submission" date="2018-05" db="EMBL/GenBank/DDBJ databases">
        <title>Genome sequencing and assembly of the regulated plant pathogen Lachnellula willkommii and related sister species for the development of diagnostic species identification markers.</title>
        <authorList>
            <person name="Giroux E."/>
            <person name="Bilodeau G."/>
        </authorList>
    </citation>
    <scope>NUCLEOTIDE SEQUENCE [LARGE SCALE GENOMIC DNA]</scope>
    <source>
        <strain evidence="1 2">CBS 172.35</strain>
    </source>
</reference>
<protein>
    <submittedName>
        <fullName evidence="1">Uncharacterized protein</fullName>
    </submittedName>
</protein>
<organism evidence="1 2">
    <name type="scientific">Lachnellula willkommii</name>
    <dbReference type="NCBI Taxonomy" id="215461"/>
    <lineage>
        <taxon>Eukaryota</taxon>
        <taxon>Fungi</taxon>
        <taxon>Dikarya</taxon>
        <taxon>Ascomycota</taxon>
        <taxon>Pezizomycotina</taxon>
        <taxon>Leotiomycetes</taxon>
        <taxon>Helotiales</taxon>
        <taxon>Lachnaceae</taxon>
        <taxon>Lachnellula</taxon>
    </lineage>
</organism>